<evidence type="ECO:0000256" key="1">
    <source>
        <dbReference type="ARBA" id="ARBA00001424"/>
    </source>
</evidence>
<dbReference type="GO" id="GO:0006508">
    <property type="term" value="P:proteolysis"/>
    <property type="evidence" value="ECO:0007669"/>
    <property type="project" value="UniProtKB-KW"/>
</dbReference>
<dbReference type="Gene3D" id="3.90.230.10">
    <property type="entry name" value="Creatinase/methionine aminopeptidase superfamily"/>
    <property type="match status" value="1"/>
</dbReference>
<comment type="function">
    <text evidence="3">Catalyzes the removal of a penultimate prolyl residue from the N-termini of peptides.</text>
</comment>
<dbReference type="Pfam" id="PF16189">
    <property type="entry name" value="Creatinase_N_2"/>
    <property type="match status" value="1"/>
</dbReference>
<keyword evidence="20" id="KW-1185">Reference proteome</keyword>
<dbReference type="PROSITE" id="PS00491">
    <property type="entry name" value="PROLINE_PEPTIDASE"/>
    <property type="match status" value="1"/>
</dbReference>
<protein>
    <recommendedName>
        <fullName evidence="6">Probable Xaa-Pro aminopeptidase P</fullName>
        <ecNumber evidence="5">3.4.11.9</ecNumber>
    </recommendedName>
    <alternativeName>
        <fullName evidence="13">Aminoacylproline aminopeptidase</fullName>
    </alternativeName>
    <alternativeName>
        <fullName evidence="14">Prolidase</fullName>
    </alternativeName>
</protein>
<sequence>MRSLRSFFIRSTVSARSCPASSVRPFAVSFPRLRSLDMETVNTTERLANLRQLMKQHQVDVYIVPSEDSHQSEYIAPTDARRTFICGFSGSAGTAVITHEKAALATDGRYFNQAEKQLDSNWELLKQGLTDVPTWQEWAADQSEGGKTVGVDPAVITAAESRKLAEKIKKKGGAALKPVSENLVDAVWGKSKPPRPNEKVIVLEEKYAGKKFEEKIEDLRKELDKKKSAGMVISMLDEIAWLFNLRGNDIPYNPVFFSYAVVTPDDVTLYVDDSKLDEDVRKHLGKVKIRPYDAIFGDITALSAELSKQATGEEKTEPRKFLISTKASWALSEALGGKDKVDELRSPVGDAKAVKNQTELEGMRQCHIRDGAALSEFFAWLEDQLVNKKATLDEVAAADKLEQIRSKHDLFMGLSFDTISSTGPNAAVIHYKPEPGSCSVIDPSAIYLCDSGAQYKDGTTDTTRTLHFGEPTPMERKAYTLVLKGHIALDVIRFPKGVTGFALDSLARQHLWMQGLDYRHGTGHGVGSFLNVHEGPIGIGTRKQYSEVPLAVGNVISNEPGYYEDGSFGIRIENIIMVREVETEHKFGDKPFLGFEHVTMTPMCRKLIDPTLLTPEEKKWLNEYHAEVFEKTKGYFENDELTMAWLKRETAPY</sequence>
<evidence type="ECO:0000256" key="4">
    <source>
        <dbReference type="ARBA" id="ARBA00008766"/>
    </source>
</evidence>
<evidence type="ECO:0000259" key="18">
    <source>
        <dbReference type="Pfam" id="PF16188"/>
    </source>
</evidence>
<dbReference type="STRING" id="253628.A0A0D1Y253"/>
<dbReference type="EMBL" id="KN847529">
    <property type="protein sequence ID" value="KIW09126.1"/>
    <property type="molecule type" value="Genomic_DNA"/>
</dbReference>
<evidence type="ECO:0000313" key="19">
    <source>
        <dbReference type="EMBL" id="KIW09126.1"/>
    </source>
</evidence>
<dbReference type="GeneID" id="27308041"/>
<evidence type="ECO:0000256" key="5">
    <source>
        <dbReference type="ARBA" id="ARBA00012574"/>
    </source>
</evidence>
<dbReference type="InterPro" id="IPR050422">
    <property type="entry name" value="X-Pro_aminopeptidase_P"/>
</dbReference>
<dbReference type="SUPFAM" id="SSF55920">
    <property type="entry name" value="Creatinase/aminopeptidase"/>
    <property type="match status" value="1"/>
</dbReference>
<evidence type="ECO:0000313" key="20">
    <source>
        <dbReference type="Proteomes" id="UP000053259"/>
    </source>
</evidence>
<keyword evidence="11" id="KW-0482">Metalloprotease</keyword>
<evidence type="ECO:0000256" key="11">
    <source>
        <dbReference type="ARBA" id="ARBA00023049"/>
    </source>
</evidence>
<dbReference type="GO" id="GO:0005737">
    <property type="term" value="C:cytoplasm"/>
    <property type="evidence" value="ECO:0007669"/>
    <property type="project" value="UniProtKB-ARBA"/>
</dbReference>
<evidence type="ECO:0000256" key="7">
    <source>
        <dbReference type="ARBA" id="ARBA00022438"/>
    </source>
</evidence>
<evidence type="ECO:0000256" key="6">
    <source>
        <dbReference type="ARBA" id="ARBA00020658"/>
    </source>
</evidence>
<evidence type="ECO:0000256" key="10">
    <source>
        <dbReference type="ARBA" id="ARBA00022801"/>
    </source>
</evidence>
<dbReference type="Proteomes" id="UP000053259">
    <property type="component" value="Unassembled WGS sequence"/>
</dbReference>
<reference evidence="19 20" key="1">
    <citation type="submission" date="2015-01" db="EMBL/GenBank/DDBJ databases">
        <title>The Genome Sequence of Ochroconis gallopava CBS43764.</title>
        <authorList>
            <consortium name="The Broad Institute Genomics Platform"/>
            <person name="Cuomo C."/>
            <person name="de Hoog S."/>
            <person name="Gorbushina A."/>
            <person name="Stielow B."/>
            <person name="Teixiera M."/>
            <person name="Abouelleil A."/>
            <person name="Chapman S.B."/>
            <person name="Priest M."/>
            <person name="Young S.K."/>
            <person name="Wortman J."/>
            <person name="Nusbaum C."/>
            <person name="Birren B."/>
        </authorList>
    </citation>
    <scope>NUCLEOTIDE SEQUENCE [LARGE SCALE GENOMIC DNA]</scope>
    <source>
        <strain evidence="19 20">CBS 43764</strain>
    </source>
</reference>
<evidence type="ECO:0000256" key="9">
    <source>
        <dbReference type="ARBA" id="ARBA00022723"/>
    </source>
</evidence>
<dbReference type="GO" id="GO:0046872">
    <property type="term" value="F:metal ion binding"/>
    <property type="evidence" value="ECO:0007669"/>
    <property type="project" value="UniProtKB-KW"/>
</dbReference>
<dbReference type="InParanoid" id="A0A0D1Y253"/>
<comment type="catalytic activity">
    <reaction evidence="1">
        <text>Release of any N-terminal amino acid, including proline, that is linked to proline, even from a dipeptide or tripeptide.</text>
        <dbReference type="EC" id="3.4.11.9"/>
    </reaction>
</comment>
<evidence type="ECO:0000256" key="8">
    <source>
        <dbReference type="ARBA" id="ARBA00022670"/>
    </source>
</evidence>
<evidence type="ECO:0000259" key="16">
    <source>
        <dbReference type="Pfam" id="PF00557"/>
    </source>
</evidence>
<dbReference type="Pfam" id="PF01321">
    <property type="entry name" value="Creatinase_N"/>
    <property type="match status" value="1"/>
</dbReference>
<dbReference type="EC" id="3.4.11.9" evidence="5"/>
<keyword evidence="12" id="KW-0464">Manganese</keyword>
<dbReference type="AlphaFoldDB" id="A0A0D1Y253"/>
<keyword evidence="8" id="KW-0645">Protease</keyword>
<dbReference type="FunFam" id="3.40.350.10:FF:000003">
    <property type="entry name" value="Xaa-pro aminopeptidase P"/>
    <property type="match status" value="1"/>
</dbReference>
<keyword evidence="10" id="KW-0378">Hydrolase</keyword>
<dbReference type="CDD" id="cd01085">
    <property type="entry name" value="APP"/>
    <property type="match status" value="1"/>
</dbReference>
<gene>
    <name evidence="19" type="ORF">PV09_00068</name>
</gene>
<evidence type="ECO:0000256" key="14">
    <source>
        <dbReference type="ARBA" id="ARBA00032413"/>
    </source>
</evidence>
<accession>A0A0D1Y253</accession>
<dbReference type="Pfam" id="PF16188">
    <property type="entry name" value="Peptidase_M24_C"/>
    <property type="match status" value="1"/>
</dbReference>
<proteinExistence type="inferred from homology"/>
<keyword evidence="7" id="KW-0031">Aminopeptidase</keyword>
<dbReference type="GO" id="GO:0070006">
    <property type="term" value="F:metalloaminopeptidase activity"/>
    <property type="evidence" value="ECO:0007669"/>
    <property type="project" value="InterPro"/>
</dbReference>
<dbReference type="FunFam" id="3.90.230.10:FF:000007">
    <property type="entry name" value="Xaa-Pro aminopeptidase P"/>
    <property type="match status" value="1"/>
</dbReference>
<keyword evidence="9 15" id="KW-0479">Metal-binding</keyword>
<dbReference type="InterPro" id="IPR000587">
    <property type="entry name" value="Creatinase_N"/>
</dbReference>
<feature type="domain" description="Creatinase N-terminal" evidence="17">
    <location>
        <begin position="46"/>
        <end position="181"/>
    </location>
</feature>
<dbReference type="Gene3D" id="3.40.350.10">
    <property type="entry name" value="Creatinase/prolidase N-terminal domain"/>
    <property type="match status" value="2"/>
</dbReference>
<name>A0A0D1Y253_9PEZI</name>
<dbReference type="InterPro" id="IPR001131">
    <property type="entry name" value="Peptidase_M24B_aminopep-P_CS"/>
</dbReference>
<dbReference type="Pfam" id="PF00557">
    <property type="entry name" value="Peptidase_M24"/>
    <property type="match status" value="1"/>
</dbReference>
<dbReference type="FunCoup" id="A0A0D1Y253">
    <property type="interactions" value="388"/>
</dbReference>
<comment type="cofactor">
    <cofactor evidence="2">
        <name>Mn(2+)</name>
        <dbReference type="ChEBI" id="CHEBI:29035"/>
    </cofactor>
</comment>
<dbReference type="InterPro" id="IPR000994">
    <property type="entry name" value="Pept_M24"/>
</dbReference>
<evidence type="ECO:0000256" key="13">
    <source>
        <dbReference type="ARBA" id="ARBA00030849"/>
    </source>
</evidence>
<evidence type="ECO:0000256" key="3">
    <source>
        <dbReference type="ARBA" id="ARBA00002443"/>
    </source>
</evidence>
<dbReference type="InterPro" id="IPR029149">
    <property type="entry name" value="Creatin/AminoP/Spt16_N"/>
</dbReference>
<dbReference type="InterPro" id="IPR033740">
    <property type="entry name" value="Pept_M24B"/>
</dbReference>
<evidence type="ECO:0000259" key="17">
    <source>
        <dbReference type="Pfam" id="PF01321"/>
    </source>
</evidence>
<evidence type="ECO:0000256" key="2">
    <source>
        <dbReference type="ARBA" id="ARBA00001936"/>
    </source>
</evidence>
<dbReference type="PANTHER" id="PTHR43763">
    <property type="entry name" value="XAA-PRO AMINOPEPTIDASE 1"/>
    <property type="match status" value="1"/>
</dbReference>
<dbReference type="InterPro" id="IPR032416">
    <property type="entry name" value="Peptidase_M24_C"/>
</dbReference>
<dbReference type="FunFam" id="3.40.350.10:FF:000010">
    <property type="entry name" value="Probable Xaa-Pro aminopeptidase P"/>
    <property type="match status" value="1"/>
</dbReference>
<dbReference type="RefSeq" id="XP_016218995.1">
    <property type="nucleotide sequence ID" value="XM_016352738.1"/>
</dbReference>
<dbReference type="HOGENOM" id="CLU_011781_2_3_1"/>
<dbReference type="OrthoDB" id="9995434at2759"/>
<comment type="similarity">
    <text evidence="4 15">Belongs to the peptidase M24B family.</text>
</comment>
<evidence type="ECO:0000256" key="12">
    <source>
        <dbReference type="ARBA" id="ARBA00023211"/>
    </source>
</evidence>
<dbReference type="VEuPathDB" id="FungiDB:PV09_00068"/>
<evidence type="ECO:0000256" key="15">
    <source>
        <dbReference type="RuleBase" id="RU000590"/>
    </source>
</evidence>
<organism evidence="19 20">
    <name type="scientific">Verruconis gallopava</name>
    <dbReference type="NCBI Taxonomy" id="253628"/>
    <lineage>
        <taxon>Eukaryota</taxon>
        <taxon>Fungi</taxon>
        <taxon>Dikarya</taxon>
        <taxon>Ascomycota</taxon>
        <taxon>Pezizomycotina</taxon>
        <taxon>Dothideomycetes</taxon>
        <taxon>Pleosporomycetidae</taxon>
        <taxon>Venturiales</taxon>
        <taxon>Sympoventuriaceae</taxon>
        <taxon>Verruconis</taxon>
    </lineage>
</organism>
<dbReference type="InterPro" id="IPR036005">
    <property type="entry name" value="Creatinase/aminopeptidase-like"/>
</dbReference>
<dbReference type="SUPFAM" id="SSF53092">
    <property type="entry name" value="Creatinase/prolidase N-terminal domain"/>
    <property type="match status" value="1"/>
</dbReference>
<feature type="domain" description="Peptidase M24" evidence="16">
    <location>
        <begin position="361"/>
        <end position="580"/>
    </location>
</feature>
<dbReference type="PANTHER" id="PTHR43763:SF6">
    <property type="entry name" value="XAA-PRO AMINOPEPTIDASE 1"/>
    <property type="match status" value="1"/>
</dbReference>
<feature type="domain" description="Peptidase M24 C-terminal" evidence="18">
    <location>
        <begin position="591"/>
        <end position="652"/>
    </location>
</feature>